<gene>
    <name evidence="1" type="ORF">C490_00885</name>
</gene>
<sequence>CHRGDRKAIASAMVDAFDEVGVESRAYQTAVGSGARLSRN</sequence>
<dbReference type="GO" id="GO:0016301">
    <property type="term" value="F:kinase activity"/>
    <property type="evidence" value="ECO:0007669"/>
    <property type="project" value="UniProtKB-KW"/>
</dbReference>
<evidence type="ECO:0000313" key="1">
    <source>
        <dbReference type="EMBL" id="ELY73871.1"/>
    </source>
</evidence>
<comment type="caution">
    <text evidence="1">The sequence shown here is derived from an EMBL/GenBank/DDBJ whole genome shotgun (WGS) entry which is preliminary data.</text>
</comment>
<protein>
    <submittedName>
        <fullName evidence="1">Homoserine kinase</fullName>
    </submittedName>
</protein>
<name>L9YJL1_NATGS</name>
<keyword evidence="1" id="KW-0418">Kinase</keyword>
<dbReference type="Proteomes" id="UP000011613">
    <property type="component" value="Unassembled WGS sequence"/>
</dbReference>
<accession>L9YJL1</accession>
<feature type="non-terminal residue" evidence="1">
    <location>
        <position position="1"/>
    </location>
</feature>
<reference evidence="1 2" key="1">
    <citation type="journal article" date="2014" name="PLoS Genet.">
        <title>Phylogenetically driven sequencing of extremely halophilic archaea reveals strategies for static and dynamic osmo-response.</title>
        <authorList>
            <person name="Becker E.A."/>
            <person name="Seitzer P.M."/>
            <person name="Tritt A."/>
            <person name="Larsen D."/>
            <person name="Krusor M."/>
            <person name="Yao A.I."/>
            <person name="Wu D."/>
            <person name="Madern D."/>
            <person name="Eisen J.A."/>
            <person name="Darling A.E."/>
            <person name="Facciotti M.T."/>
        </authorList>
    </citation>
    <scope>NUCLEOTIDE SEQUENCE [LARGE SCALE GENOMIC DNA]</scope>
    <source>
        <strain evidence="1 2">SP2</strain>
    </source>
</reference>
<evidence type="ECO:0000313" key="2">
    <source>
        <dbReference type="Proteomes" id="UP000011613"/>
    </source>
</evidence>
<keyword evidence="1" id="KW-0808">Transferase</keyword>
<proteinExistence type="predicted"/>
<organism evidence="1 2">
    <name type="scientific">Natronobacterium gregoryi (strain ATCC 43098 / DSM 3393 / CCM 3738 / CIP 104747 / IAM 13177 / JCM 8860 / NBRC 102187 / NCIMB 2189 / SP2)</name>
    <dbReference type="NCBI Taxonomy" id="797304"/>
    <lineage>
        <taxon>Archaea</taxon>
        <taxon>Methanobacteriati</taxon>
        <taxon>Methanobacteriota</taxon>
        <taxon>Stenosarchaea group</taxon>
        <taxon>Halobacteria</taxon>
        <taxon>Halobacteriales</taxon>
        <taxon>Natrialbaceae</taxon>
        <taxon>Natronobacterium</taxon>
    </lineage>
</organism>
<dbReference type="EMBL" id="AOIC01000008">
    <property type="protein sequence ID" value="ELY73871.1"/>
    <property type="molecule type" value="Genomic_DNA"/>
</dbReference>
<dbReference type="AlphaFoldDB" id="L9YJL1"/>